<feature type="transmembrane region" description="Helical" evidence="2">
    <location>
        <begin position="391"/>
        <end position="411"/>
    </location>
</feature>
<dbReference type="AlphaFoldDB" id="A0A1M5PNW9"/>
<feature type="region of interest" description="Disordered" evidence="1">
    <location>
        <begin position="1"/>
        <end position="21"/>
    </location>
</feature>
<keyword evidence="4" id="KW-1185">Reference proteome</keyword>
<dbReference type="OrthoDB" id="145655at2157"/>
<feature type="transmembrane region" description="Helical" evidence="2">
    <location>
        <begin position="156"/>
        <end position="176"/>
    </location>
</feature>
<feature type="transmembrane region" description="Helical" evidence="2">
    <location>
        <begin position="64"/>
        <end position="85"/>
    </location>
</feature>
<dbReference type="STRING" id="43928.SAMN05443636_1685"/>
<evidence type="ECO:0000313" key="4">
    <source>
        <dbReference type="Proteomes" id="UP000184357"/>
    </source>
</evidence>
<keyword evidence="2" id="KW-0472">Membrane</keyword>
<keyword evidence="2" id="KW-0812">Transmembrane</keyword>
<feature type="transmembrane region" description="Helical" evidence="2">
    <location>
        <begin position="26"/>
        <end position="44"/>
    </location>
</feature>
<keyword evidence="2" id="KW-1133">Transmembrane helix</keyword>
<feature type="transmembrane region" description="Helical" evidence="2">
    <location>
        <begin position="303"/>
        <end position="321"/>
    </location>
</feature>
<sequence>MSLPGSGGVAVGGGSGGADRGPSTAATLRGAALSAAMLLAWAGVVTADRLGVAGGLAGAAANHLLFAGVACTAIAAAVPKFVAVWSGAPLRWGRPAVAAAPLVAVGTAGVAGGLLAGSMPALVAGGTALAAGLWALAASTTRTLAAVRPWDATERLLLAGTWSLATGSLLGLAVGAGRAGVPVLFGGVSALGAVTAHVTLMVVGGVLAVGYGGGFQLSAMLTGAPDSRVASGVERAVSIVHPVGAVLLAGGRLAAASGDATAGVATVAAVGGVAVGACAVAVGGVVSHRLATGGESSAATRRYWGAAIGFPLWGAVASTRWATAPLSRSAVLGGPVAQAALWGAVAFLVVGSLYHIGPFLVWLERYADRLGLEPVPDVADLYDGRVERLDAVALSVAVVALLVAGVGETASVAVPGWVGRLGAVAACGAAVGVARNLATVVREHAPWSPATLVRGGATDGQQ</sequence>
<reference evidence="3 4" key="1">
    <citation type="submission" date="2016-11" db="EMBL/GenBank/DDBJ databases">
        <authorList>
            <person name="Jaros S."/>
            <person name="Januszkiewicz K."/>
            <person name="Wedrychowicz H."/>
        </authorList>
    </citation>
    <scope>NUCLEOTIDE SEQUENCE [LARGE SCALE GENOMIC DNA]</scope>
    <source>
        <strain evidence="3 4">DSM 9297</strain>
    </source>
</reference>
<feature type="transmembrane region" description="Helical" evidence="2">
    <location>
        <begin position="267"/>
        <end position="291"/>
    </location>
</feature>
<dbReference type="RefSeq" id="WP_079991563.1">
    <property type="nucleotide sequence ID" value="NZ_FQWV01000003.1"/>
</dbReference>
<evidence type="ECO:0000256" key="1">
    <source>
        <dbReference type="SAM" id="MobiDB-lite"/>
    </source>
</evidence>
<evidence type="ECO:0000313" key="3">
    <source>
        <dbReference type="EMBL" id="SHH03457.1"/>
    </source>
</evidence>
<feature type="compositionally biased region" description="Gly residues" evidence="1">
    <location>
        <begin position="1"/>
        <end position="19"/>
    </location>
</feature>
<dbReference type="EMBL" id="FQWV01000003">
    <property type="protein sequence ID" value="SHH03457.1"/>
    <property type="molecule type" value="Genomic_DNA"/>
</dbReference>
<evidence type="ECO:0000256" key="2">
    <source>
        <dbReference type="SAM" id="Phobius"/>
    </source>
</evidence>
<feature type="transmembrane region" description="Helical" evidence="2">
    <location>
        <begin position="188"/>
        <end position="215"/>
    </location>
</feature>
<organism evidence="3 4">
    <name type="scientific">Halobaculum gomorrense</name>
    <dbReference type="NCBI Taxonomy" id="43928"/>
    <lineage>
        <taxon>Archaea</taxon>
        <taxon>Methanobacteriati</taxon>
        <taxon>Methanobacteriota</taxon>
        <taxon>Stenosarchaea group</taxon>
        <taxon>Halobacteria</taxon>
        <taxon>Halobacteriales</taxon>
        <taxon>Haloferacaceae</taxon>
        <taxon>Halobaculum</taxon>
    </lineage>
</organism>
<gene>
    <name evidence="3" type="ORF">SAMN05443636_1685</name>
</gene>
<protein>
    <submittedName>
        <fullName evidence="3">Uncharacterized protein</fullName>
    </submittedName>
</protein>
<dbReference type="Proteomes" id="UP000184357">
    <property type="component" value="Unassembled WGS sequence"/>
</dbReference>
<feature type="transmembrane region" description="Helical" evidence="2">
    <location>
        <begin position="236"/>
        <end position="255"/>
    </location>
</feature>
<feature type="transmembrane region" description="Helical" evidence="2">
    <location>
        <begin position="341"/>
        <end position="363"/>
    </location>
</feature>
<feature type="transmembrane region" description="Helical" evidence="2">
    <location>
        <begin position="122"/>
        <end position="144"/>
    </location>
</feature>
<proteinExistence type="predicted"/>
<accession>A0A1M5PNW9</accession>
<name>A0A1M5PNW9_9EURY</name>